<evidence type="ECO:0000313" key="3">
    <source>
        <dbReference type="EMBL" id="AZN71209.1"/>
    </source>
</evidence>
<dbReference type="RefSeq" id="WP_126009270.1">
    <property type="nucleotide sequence ID" value="NZ_CP032509.1"/>
</dbReference>
<dbReference type="NCBIfam" id="NF004513">
    <property type="entry name" value="PRK05854.1"/>
    <property type="match status" value="1"/>
</dbReference>
<dbReference type="KEGG" id="abaw:D5400_07935"/>
<dbReference type="Gene3D" id="3.40.50.720">
    <property type="entry name" value="NAD(P)-binding Rossmann-like Domain"/>
    <property type="match status" value="1"/>
</dbReference>
<dbReference type="CDD" id="cd05327">
    <property type="entry name" value="retinol-DH_like_SDR_c_like"/>
    <property type="match status" value="1"/>
</dbReference>
<dbReference type="Pfam" id="PF00106">
    <property type="entry name" value="adh_short"/>
    <property type="match status" value="1"/>
</dbReference>
<name>A0A3Q8XN79_9HYPH</name>
<accession>A0A3Q8XN79</accession>
<dbReference type="EMBL" id="CP032509">
    <property type="protein sequence ID" value="AZN71209.1"/>
    <property type="molecule type" value="Genomic_DNA"/>
</dbReference>
<dbReference type="InterPro" id="IPR036291">
    <property type="entry name" value="NAD(P)-bd_dom_sf"/>
</dbReference>
<keyword evidence="1" id="KW-0560">Oxidoreductase</keyword>
<dbReference type="PRINTS" id="PR00080">
    <property type="entry name" value="SDRFAMILY"/>
</dbReference>
<protein>
    <submittedName>
        <fullName evidence="3">SDR family NAD(P)-dependent oxidoreductase</fullName>
    </submittedName>
</protein>
<dbReference type="PRINTS" id="PR00081">
    <property type="entry name" value="GDHRDH"/>
</dbReference>
<reference evidence="3 4" key="1">
    <citation type="submission" date="2018-09" db="EMBL/GenBank/DDBJ databases">
        <title>Marinorhizobium profundi gen. nov., sp. nov., isolated from a deep-sea sediment sample from the New Britain Trench and proposal of Marinorhizobiaceae fam. nov. in the order Rhizobiales of the class Alphaproteobacteria.</title>
        <authorList>
            <person name="Cao J."/>
        </authorList>
    </citation>
    <scope>NUCLEOTIDE SEQUENCE [LARGE SCALE GENOMIC DNA]</scope>
    <source>
        <strain evidence="3 4">WS11</strain>
    </source>
</reference>
<dbReference type="GO" id="GO:0016491">
    <property type="term" value="F:oxidoreductase activity"/>
    <property type="evidence" value="ECO:0007669"/>
    <property type="project" value="UniProtKB-KW"/>
</dbReference>
<evidence type="ECO:0000313" key="4">
    <source>
        <dbReference type="Proteomes" id="UP000268192"/>
    </source>
</evidence>
<dbReference type="PANTHER" id="PTHR43157:SF31">
    <property type="entry name" value="PHOSPHATIDYLINOSITOL-GLYCAN BIOSYNTHESIS CLASS F PROTEIN"/>
    <property type="match status" value="1"/>
</dbReference>
<evidence type="ECO:0000256" key="2">
    <source>
        <dbReference type="RuleBase" id="RU000363"/>
    </source>
</evidence>
<comment type="similarity">
    <text evidence="2">Belongs to the short-chain dehydrogenases/reductases (SDR) family.</text>
</comment>
<sequence>MKTNWTAADMPSQAGRSFVITGTGGLGYECGLALARAGGDVILAGRNATKGQQAVNSIRAAVAGSTISFELLDLASLASITAFGQRMRRTRSNLDVLINNAGVMVPPRRQMTEDGFELQIGTNYLGHFALTAHLMPLLARGDEARVVNLSSIAARQGTIDFSNLNAERSYTPMPIYTQSKLACLMFAYELQRRSNAANWGITSIAAHPGVSRTDLLHNAPGRFSFNRFARSFLWFLFQPAAQGALPTLYAATAPDAQPGGYYGPHRLSETRGYPAVAKPIPQAADEQVARRLWDVSEDMTNVRFGEVL</sequence>
<dbReference type="OrthoDB" id="109589at2"/>
<keyword evidence="4" id="KW-1185">Reference proteome</keyword>
<dbReference type="PANTHER" id="PTHR43157">
    <property type="entry name" value="PHOSPHATIDYLINOSITOL-GLYCAN BIOSYNTHESIS CLASS F PROTEIN-RELATED"/>
    <property type="match status" value="1"/>
</dbReference>
<dbReference type="InterPro" id="IPR002347">
    <property type="entry name" value="SDR_fam"/>
</dbReference>
<dbReference type="AlphaFoldDB" id="A0A3Q8XN79"/>
<dbReference type="SUPFAM" id="SSF51735">
    <property type="entry name" value="NAD(P)-binding Rossmann-fold domains"/>
    <property type="match status" value="1"/>
</dbReference>
<proteinExistence type="inferred from homology"/>
<evidence type="ECO:0000256" key="1">
    <source>
        <dbReference type="ARBA" id="ARBA00023002"/>
    </source>
</evidence>
<gene>
    <name evidence="3" type="ORF">D5400_07935</name>
</gene>
<dbReference type="Proteomes" id="UP000268192">
    <property type="component" value="Chromosome"/>
</dbReference>
<organism evidence="3 4">
    <name type="scientific">Georhizobium profundi</name>
    <dbReference type="NCBI Taxonomy" id="2341112"/>
    <lineage>
        <taxon>Bacteria</taxon>
        <taxon>Pseudomonadati</taxon>
        <taxon>Pseudomonadota</taxon>
        <taxon>Alphaproteobacteria</taxon>
        <taxon>Hyphomicrobiales</taxon>
        <taxon>Rhizobiaceae</taxon>
        <taxon>Georhizobium</taxon>
    </lineage>
</organism>
<dbReference type="NCBIfam" id="NF004846">
    <property type="entry name" value="PRK06197.1"/>
    <property type="match status" value="1"/>
</dbReference>